<dbReference type="SMART" id="SM00360">
    <property type="entry name" value="RRM"/>
    <property type="match status" value="3"/>
</dbReference>
<dbReference type="EMBL" id="JAOPGA020001001">
    <property type="protein sequence ID" value="KAL0483939.1"/>
    <property type="molecule type" value="Genomic_DNA"/>
</dbReference>
<feature type="region of interest" description="Disordered" evidence="2">
    <location>
        <begin position="1"/>
        <end position="90"/>
    </location>
</feature>
<sequence>MSTSPTYHDSERGRSRRGEYDEYKKRSRSRSNSRDRSYRRRSDGHRSSRSDNYRSRSPSRSPDRGYDRRHDRYRDSKRPRRDSYSREEPPLAPVSIIPEVEREKRTVFISRLPATVVEKDIVDFFNICGRVREVQLIRDRFTGKSKGFAYVELVEESSVIPALSLNGRHLRGFQVLIKQSEKNTTQLLQTPSQGMTKLYIGDIPLALIEDDLRELFAAVGSVESLEIKRDEKGESKRYGFVKYKKPEEARKALVNINGIKLYNDYVLKVGLWNETKAMETGGPDYGGNDLELEGETQVTMTAQQRFAMLQNFNMQSTPTIDTTPSIISNAPVNSSDQMATRNIRLSNMFDPEQEEGDFEEEIKGDVEGECSKFGNILHIFVDRNSAGHVYLRFDNVNAAKSAHQALNGRWFAQKMITSEYLSEITYQSKFPDAQK</sequence>
<evidence type="ECO:0000259" key="3">
    <source>
        <dbReference type="PROSITE" id="PS50102"/>
    </source>
</evidence>
<keyword evidence="1" id="KW-0694">RNA-binding</keyword>
<dbReference type="GO" id="GO:0005634">
    <property type="term" value="C:nucleus"/>
    <property type="evidence" value="ECO:0007669"/>
    <property type="project" value="InterPro"/>
</dbReference>
<organism evidence="4 5">
    <name type="scientific">Acrasis kona</name>
    <dbReference type="NCBI Taxonomy" id="1008807"/>
    <lineage>
        <taxon>Eukaryota</taxon>
        <taxon>Discoba</taxon>
        <taxon>Heterolobosea</taxon>
        <taxon>Tetramitia</taxon>
        <taxon>Eutetramitia</taxon>
        <taxon>Acrasidae</taxon>
        <taxon>Acrasis</taxon>
    </lineage>
</organism>
<accession>A0AAW2Z3F0</accession>
<dbReference type="SMART" id="SM00361">
    <property type="entry name" value="RRM_1"/>
    <property type="match status" value="2"/>
</dbReference>
<dbReference type="GO" id="GO:0003723">
    <property type="term" value="F:RNA binding"/>
    <property type="evidence" value="ECO:0007669"/>
    <property type="project" value="UniProtKB-UniRule"/>
</dbReference>
<keyword evidence="5" id="KW-1185">Reference proteome</keyword>
<dbReference type="SUPFAM" id="SSF54928">
    <property type="entry name" value="RNA-binding domain, RBD"/>
    <property type="match status" value="2"/>
</dbReference>
<evidence type="ECO:0000256" key="2">
    <source>
        <dbReference type="SAM" id="MobiDB-lite"/>
    </source>
</evidence>
<dbReference type="InterPro" id="IPR006509">
    <property type="entry name" value="RBM39_SF"/>
</dbReference>
<feature type="compositionally biased region" description="Basic and acidic residues" evidence="2">
    <location>
        <begin position="8"/>
        <end position="24"/>
    </location>
</feature>
<feature type="domain" description="RRM" evidence="3">
    <location>
        <begin position="105"/>
        <end position="182"/>
    </location>
</feature>
<dbReference type="PANTHER" id="PTHR48036">
    <property type="entry name" value="SPLICING FACTOR (PAD-1), PUTATIVE (AFU_ORTHOLOGUE AFUA_1G15810)-RELATED"/>
    <property type="match status" value="1"/>
</dbReference>
<dbReference type="InterPro" id="IPR000504">
    <property type="entry name" value="RRM_dom"/>
</dbReference>
<dbReference type="PROSITE" id="PS50102">
    <property type="entry name" value="RRM"/>
    <property type="match status" value="3"/>
</dbReference>
<dbReference type="AlphaFoldDB" id="A0AAW2Z3F0"/>
<proteinExistence type="predicted"/>
<dbReference type="Proteomes" id="UP001431209">
    <property type="component" value="Unassembled WGS sequence"/>
</dbReference>
<dbReference type="InterPro" id="IPR012677">
    <property type="entry name" value="Nucleotide-bd_a/b_plait_sf"/>
</dbReference>
<comment type="caution">
    <text evidence="4">The sequence shown here is derived from an EMBL/GenBank/DDBJ whole genome shotgun (WGS) entry which is preliminary data.</text>
</comment>
<dbReference type="InterPro" id="IPR003954">
    <property type="entry name" value="RRM_euk-type"/>
</dbReference>
<feature type="compositionally biased region" description="Basic and acidic residues" evidence="2">
    <location>
        <begin position="32"/>
        <end position="54"/>
    </location>
</feature>
<feature type="domain" description="RRM" evidence="3">
    <location>
        <begin position="196"/>
        <end position="274"/>
    </location>
</feature>
<dbReference type="Gene3D" id="3.30.70.330">
    <property type="match status" value="3"/>
</dbReference>
<evidence type="ECO:0000313" key="4">
    <source>
        <dbReference type="EMBL" id="KAL0483939.1"/>
    </source>
</evidence>
<dbReference type="Pfam" id="PF00076">
    <property type="entry name" value="RRM_1"/>
    <property type="match status" value="3"/>
</dbReference>
<gene>
    <name evidence="4" type="ORF">AKO1_004520</name>
</gene>
<evidence type="ECO:0000313" key="5">
    <source>
        <dbReference type="Proteomes" id="UP001431209"/>
    </source>
</evidence>
<reference evidence="4 5" key="1">
    <citation type="submission" date="2024-03" db="EMBL/GenBank/DDBJ databases">
        <title>The Acrasis kona genome and developmental transcriptomes reveal deep origins of eukaryotic multicellular pathways.</title>
        <authorList>
            <person name="Sheikh S."/>
            <person name="Fu C.-J."/>
            <person name="Brown M.W."/>
            <person name="Baldauf S.L."/>
        </authorList>
    </citation>
    <scope>NUCLEOTIDE SEQUENCE [LARGE SCALE GENOMIC DNA]</scope>
    <source>
        <strain evidence="4 5">ATCC MYA-3509</strain>
    </source>
</reference>
<protein>
    <submittedName>
        <fullName evidence="4">RNA-binding protein RBM39</fullName>
    </submittedName>
</protein>
<evidence type="ECO:0000256" key="1">
    <source>
        <dbReference type="PROSITE-ProRule" id="PRU00176"/>
    </source>
</evidence>
<dbReference type="CDD" id="cd12285">
    <property type="entry name" value="RRM3_RBM39_like"/>
    <property type="match status" value="1"/>
</dbReference>
<dbReference type="CDD" id="cd00590">
    <property type="entry name" value="RRM_SF"/>
    <property type="match status" value="1"/>
</dbReference>
<feature type="compositionally biased region" description="Basic and acidic residues" evidence="2">
    <location>
        <begin position="61"/>
        <end position="89"/>
    </location>
</feature>
<feature type="domain" description="RRM" evidence="3">
    <location>
        <begin position="341"/>
        <end position="423"/>
    </location>
</feature>
<dbReference type="InterPro" id="IPR035979">
    <property type="entry name" value="RBD_domain_sf"/>
</dbReference>
<name>A0AAW2Z3F0_9EUKA</name>
<dbReference type="GO" id="GO:0006397">
    <property type="term" value="P:mRNA processing"/>
    <property type="evidence" value="ECO:0007669"/>
    <property type="project" value="InterPro"/>
</dbReference>